<evidence type="ECO:0000313" key="3">
    <source>
        <dbReference type="Proteomes" id="UP000305881"/>
    </source>
</evidence>
<sequence>MVEFNYDEAFSRNIGWVTREEFKLLKNKKIAVGGLGGVGGSHLIVLARMGIGRFHISDLDTFELANFNRQYGASMSTLGQPKSEVMERTIRDINPEAEIVNFKQGITLENLDDFLKDIDIYVDSLDIFALEIRRAVFARCYELGIPTITAAPMGMGTAMLVFMPGKMSFEQYFALDGYSFEEQIMRFVIGVSPTVMQRKYLVERTSVNFLKKKVPSTPMGIELAAGVACTNVLKILLNRGDVICAPWGLHFDAYRNQLKKTWRPGGNRNPLQRLMFWRLKQLLGVE</sequence>
<dbReference type="NCBIfam" id="NF006077">
    <property type="entry name" value="PRK08223.1"/>
    <property type="match status" value="1"/>
</dbReference>
<keyword evidence="2" id="KW-0548">Nucleotidyltransferase</keyword>
<dbReference type="RefSeq" id="WP_017842740.1">
    <property type="nucleotide sequence ID" value="NZ_CP035467.1"/>
</dbReference>
<dbReference type="Pfam" id="PF00899">
    <property type="entry name" value="ThiF"/>
    <property type="match status" value="1"/>
</dbReference>
<dbReference type="Gene3D" id="3.40.50.720">
    <property type="entry name" value="NAD(P)-binding Rossmann-like Domain"/>
    <property type="match status" value="1"/>
</dbReference>
<dbReference type="PANTHER" id="PTHR43267">
    <property type="entry name" value="TRNA THREONYLCARBAMOYLADENOSINE DEHYDRATASE"/>
    <property type="match status" value="1"/>
</dbReference>
<name>A0A4P9UPY6_METBY</name>
<dbReference type="Proteomes" id="UP000305881">
    <property type="component" value="Chromosome"/>
</dbReference>
<dbReference type="GO" id="GO:0016779">
    <property type="term" value="F:nucleotidyltransferase activity"/>
    <property type="evidence" value="ECO:0007669"/>
    <property type="project" value="UniProtKB-KW"/>
</dbReference>
<organism evidence="2 3">
    <name type="scientific">Methylotuvimicrobium buryatense</name>
    <name type="common">Methylomicrobium buryatense</name>
    <dbReference type="NCBI Taxonomy" id="95641"/>
    <lineage>
        <taxon>Bacteria</taxon>
        <taxon>Pseudomonadati</taxon>
        <taxon>Pseudomonadota</taxon>
        <taxon>Gammaproteobacteria</taxon>
        <taxon>Methylococcales</taxon>
        <taxon>Methylococcaceae</taxon>
        <taxon>Methylotuvimicrobium</taxon>
    </lineage>
</organism>
<dbReference type="CDD" id="cd01483">
    <property type="entry name" value="E1_enzyme_family"/>
    <property type="match status" value="1"/>
</dbReference>
<protein>
    <submittedName>
        <fullName evidence="2">ThiF family adenylyltransferase</fullName>
    </submittedName>
</protein>
<proteinExistence type="predicted"/>
<keyword evidence="2" id="KW-0808">Transferase</keyword>
<dbReference type="EMBL" id="CP035467">
    <property type="protein sequence ID" value="QCW83479.1"/>
    <property type="molecule type" value="Genomic_DNA"/>
</dbReference>
<dbReference type="GO" id="GO:0061504">
    <property type="term" value="P:cyclic threonylcarbamoyladenosine biosynthetic process"/>
    <property type="evidence" value="ECO:0007669"/>
    <property type="project" value="TreeGrafter"/>
</dbReference>
<accession>A0A4P9UPY6</accession>
<dbReference type="KEGG" id="mbur:EQU24_15415"/>
<dbReference type="AlphaFoldDB" id="A0A4P9UPY6"/>
<dbReference type="STRING" id="675511.GCA_000341735_04368"/>
<dbReference type="PANTHER" id="PTHR43267:SF1">
    <property type="entry name" value="TRNA THREONYLCARBAMOYLADENOSINE DEHYDRATASE"/>
    <property type="match status" value="1"/>
</dbReference>
<evidence type="ECO:0000313" key="2">
    <source>
        <dbReference type="EMBL" id="QCW83479.1"/>
    </source>
</evidence>
<evidence type="ECO:0000259" key="1">
    <source>
        <dbReference type="Pfam" id="PF00899"/>
    </source>
</evidence>
<dbReference type="InterPro" id="IPR000594">
    <property type="entry name" value="ThiF_NAD_FAD-bd"/>
</dbReference>
<keyword evidence="3" id="KW-1185">Reference proteome</keyword>
<gene>
    <name evidence="2" type="ORF">EQU24_15415</name>
</gene>
<feature type="domain" description="THIF-type NAD/FAD binding fold" evidence="1">
    <location>
        <begin position="11"/>
        <end position="263"/>
    </location>
</feature>
<dbReference type="InterPro" id="IPR045886">
    <property type="entry name" value="ThiF/MoeB/HesA"/>
</dbReference>
<dbReference type="OrthoDB" id="272552at2"/>
<reference evidence="3" key="1">
    <citation type="journal article" date="2019" name="J. Bacteriol.">
        <title>A Mutagenic Screen Identifies a TonB-Dependent Receptor Required for the Lanthanide Metal Switch in the Type I Methanotroph 'Methylotuvimicrobium buryatense' 5GB1C.</title>
        <authorList>
            <person name="Groom J.D."/>
            <person name="Ford S.M."/>
            <person name="Pesesky M.W."/>
            <person name="Lidstrom M.E."/>
        </authorList>
    </citation>
    <scope>NUCLEOTIDE SEQUENCE [LARGE SCALE GENOMIC DNA]</scope>
    <source>
        <strain evidence="3">5GB1C</strain>
    </source>
</reference>
<dbReference type="InterPro" id="IPR035985">
    <property type="entry name" value="Ubiquitin-activating_enz"/>
</dbReference>
<dbReference type="GO" id="GO:0061503">
    <property type="term" value="F:tRNA threonylcarbamoyladenosine dehydratase"/>
    <property type="evidence" value="ECO:0007669"/>
    <property type="project" value="TreeGrafter"/>
</dbReference>
<dbReference type="SUPFAM" id="SSF69572">
    <property type="entry name" value="Activating enzymes of the ubiquitin-like proteins"/>
    <property type="match status" value="1"/>
</dbReference>
<dbReference type="GO" id="GO:0008641">
    <property type="term" value="F:ubiquitin-like modifier activating enzyme activity"/>
    <property type="evidence" value="ECO:0007669"/>
    <property type="project" value="InterPro"/>
</dbReference>